<dbReference type="Proteomes" id="UP000824241">
    <property type="component" value="Unassembled WGS sequence"/>
</dbReference>
<proteinExistence type="predicted"/>
<sequence length="56" mass="6136">SILACGAGAVSKVVRPGRIDRVYNFKYPYEYIGQFSDILERKGELEGMLSALPAGE</sequence>
<organism evidence="1 2">
    <name type="scientific">Candidatus Faecivivens stercoravium</name>
    <dbReference type="NCBI Taxonomy" id="2840803"/>
    <lineage>
        <taxon>Bacteria</taxon>
        <taxon>Bacillati</taxon>
        <taxon>Bacillota</taxon>
        <taxon>Clostridia</taxon>
        <taxon>Eubacteriales</taxon>
        <taxon>Oscillospiraceae</taxon>
        <taxon>Oscillospiraceae incertae sedis</taxon>
        <taxon>Candidatus Faecivivens</taxon>
    </lineage>
</organism>
<reference evidence="1" key="1">
    <citation type="submission" date="2020-10" db="EMBL/GenBank/DDBJ databases">
        <authorList>
            <person name="Gilroy R."/>
        </authorList>
    </citation>
    <scope>NUCLEOTIDE SEQUENCE</scope>
    <source>
        <strain evidence="1">CHK189-12415</strain>
    </source>
</reference>
<evidence type="ECO:0000313" key="2">
    <source>
        <dbReference type="Proteomes" id="UP000824241"/>
    </source>
</evidence>
<comment type="caution">
    <text evidence="1">The sequence shown here is derived from an EMBL/GenBank/DDBJ whole genome shotgun (WGS) entry which is preliminary data.</text>
</comment>
<gene>
    <name evidence="1" type="ORF">IAB37_05375</name>
</gene>
<name>A0A9D1DXL4_9FIRM</name>
<evidence type="ECO:0000313" key="1">
    <source>
        <dbReference type="EMBL" id="HIR60989.1"/>
    </source>
</evidence>
<dbReference type="AlphaFoldDB" id="A0A9D1DXL4"/>
<feature type="non-terminal residue" evidence="1">
    <location>
        <position position="1"/>
    </location>
</feature>
<accession>A0A9D1DXL4</accession>
<protein>
    <submittedName>
        <fullName evidence="1">Uncharacterized protein</fullName>
    </submittedName>
</protein>
<dbReference type="EMBL" id="DVHA01000173">
    <property type="protein sequence ID" value="HIR60989.1"/>
    <property type="molecule type" value="Genomic_DNA"/>
</dbReference>
<reference evidence="1" key="2">
    <citation type="journal article" date="2021" name="PeerJ">
        <title>Extensive microbial diversity within the chicken gut microbiome revealed by metagenomics and culture.</title>
        <authorList>
            <person name="Gilroy R."/>
            <person name="Ravi A."/>
            <person name="Getino M."/>
            <person name="Pursley I."/>
            <person name="Horton D.L."/>
            <person name="Alikhan N.F."/>
            <person name="Baker D."/>
            <person name="Gharbi K."/>
            <person name="Hall N."/>
            <person name="Watson M."/>
            <person name="Adriaenssens E.M."/>
            <person name="Foster-Nyarko E."/>
            <person name="Jarju S."/>
            <person name="Secka A."/>
            <person name="Antonio M."/>
            <person name="Oren A."/>
            <person name="Chaudhuri R.R."/>
            <person name="La Ragione R."/>
            <person name="Hildebrand F."/>
            <person name="Pallen M.J."/>
        </authorList>
    </citation>
    <scope>NUCLEOTIDE SEQUENCE</scope>
    <source>
        <strain evidence="1">CHK189-12415</strain>
    </source>
</reference>